<dbReference type="SMART" id="SM00360">
    <property type="entry name" value="RRM"/>
    <property type="match status" value="1"/>
</dbReference>
<dbReference type="InterPro" id="IPR000504">
    <property type="entry name" value="RRM_dom"/>
</dbReference>
<dbReference type="PANTHER" id="PTHR34427:SF5">
    <property type="entry name" value="DUF4283 DOMAIN-CONTAINING PROTEIN"/>
    <property type="match status" value="1"/>
</dbReference>
<dbReference type="Proteomes" id="UP000265520">
    <property type="component" value="Unassembled WGS sequence"/>
</dbReference>
<dbReference type="InterPro" id="IPR035979">
    <property type="entry name" value="RBD_domain_sf"/>
</dbReference>
<evidence type="ECO:0000256" key="1">
    <source>
        <dbReference type="PROSITE-ProRule" id="PRU00176"/>
    </source>
</evidence>
<dbReference type="AlphaFoldDB" id="A0A392LW91"/>
<feature type="domain" description="RRM" evidence="3">
    <location>
        <begin position="35"/>
        <end position="112"/>
    </location>
</feature>
<feature type="region of interest" description="Disordered" evidence="2">
    <location>
        <begin position="516"/>
        <end position="550"/>
    </location>
</feature>
<evidence type="ECO:0000259" key="3">
    <source>
        <dbReference type="PROSITE" id="PS50102"/>
    </source>
</evidence>
<sequence length="648" mass="71773">MSREKERVERESNSIEQSLNGSHRGYIHNVDQTPVSFFITNFPEDSSTEDLWKAFARYGRVGDVYIPSKVDKWGRRFAFMKFREARDVGELSNAMKEVWLGSFKLRTNKSRFAGRSFKSALVEARVRQGVTVKGNKAVEDIREVEVDGTVLKELERSFVGFLAVKVDVKRIKTTLYMEGLTQISAIDMGRIMVLMSSSKEGEIEEAWVKVYGVPLHVWGEKLFKAIGRKYGGFVDFDRNTASRAKLDVARIKVSTNFRGLIDDPVNIQALGVTYSLRIVEEKEMESYFDLGQAGEEGERSWVASSNFPGEAMDGGGCGGSVEEDEEDGEVGIDQQMQGETVLERIAPVDVDGDSALDNLGKGQNQPFMADSLLCDKRGILFEKYATDGSVEEGERRLCGAIVEKETKGVRSGELVDSDKCCGKETCQEGREVKEDGGPGKSACANDMKGDGLLDVEVKTGRILTRSNSFPMTRFDGPVNSLGREQCVAEEGSDSISLIEIKGGVISNNFKYQSNQLTERGNLTKARRGRSRKPRDRSKTKAKSVPRKPTTSNLKFLNLMEVGRDGGRKQRKKKRVAVVVTEVNANNNNRTEVVTGSLERHSEEEQSETVVPETMEGAVLEVVLPGCSAMPKSGIELLIEPVIELLVAE</sequence>
<dbReference type="PANTHER" id="PTHR34427">
    <property type="entry name" value="DUF4283 DOMAIN PROTEIN"/>
    <property type="match status" value="1"/>
</dbReference>
<dbReference type="Pfam" id="PF00076">
    <property type="entry name" value="RRM_1"/>
    <property type="match status" value="1"/>
</dbReference>
<dbReference type="SUPFAM" id="SSF54928">
    <property type="entry name" value="RNA-binding domain, RBD"/>
    <property type="match status" value="1"/>
</dbReference>
<protein>
    <submittedName>
        <fullName evidence="4">RNA recognition motif</fullName>
    </submittedName>
</protein>
<organism evidence="4 5">
    <name type="scientific">Trifolium medium</name>
    <dbReference type="NCBI Taxonomy" id="97028"/>
    <lineage>
        <taxon>Eukaryota</taxon>
        <taxon>Viridiplantae</taxon>
        <taxon>Streptophyta</taxon>
        <taxon>Embryophyta</taxon>
        <taxon>Tracheophyta</taxon>
        <taxon>Spermatophyta</taxon>
        <taxon>Magnoliopsida</taxon>
        <taxon>eudicotyledons</taxon>
        <taxon>Gunneridae</taxon>
        <taxon>Pentapetalae</taxon>
        <taxon>rosids</taxon>
        <taxon>fabids</taxon>
        <taxon>Fabales</taxon>
        <taxon>Fabaceae</taxon>
        <taxon>Papilionoideae</taxon>
        <taxon>50 kb inversion clade</taxon>
        <taxon>NPAAA clade</taxon>
        <taxon>Hologalegina</taxon>
        <taxon>IRL clade</taxon>
        <taxon>Trifolieae</taxon>
        <taxon>Trifolium</taxon>
    </lineage>
</organism>
<gene>
    <name evidence="4" type="ORF">A2U01_0000002</name>
</gene>
<proteinExistence type="predicted"/>
<dbReference type="Gene3D" id="3.30.70.330">
    <property type="match status" value="1"/>
</dbReference>
<dbReference type="PROSITE" id="PS50102">
    <property type="entry name" value="RRM"/>
    <property type="match status" value="1"/>
</dbReference>
<evidence type="ECO:0000313" key="5">
    <source>
        <dbReference type="Proteomes" id="UP000265520"/>
    </source>
</evidence>
<name>A0A392LW91_9FABA</name>
<dbReference type="EMBL" id="LXQA010000002">
    <property type="protein sequence ID" value="MCH79256.1"/>
    <property type="molecule type" value="Genomic_DNA"/>
</dbReference>
<feature type="compositionally biased region" description="Basic residues" evidence="2">
    <location>
        <begin position="524"/>
        <end position="545"/>
    </location>
</feature>
<evidence type="ECO:0000313" key="4">
    <source>
        <dbReference type="EMBL" id="MCH79256.1"/>
    </source>
</evidence>
<evidence type="ECO:0000256" key="2">
    <source>
        <dbReference type="SAM" id="MobiDB-lite"/>
    </source>
</evidence>
<keyword evidence="1" id="KW-0694">RNA-binding</keyword>
<keyword evidence="5" id="KW-1185">Reference proteome</keyword>
<dbReference type="InterPro" id="IPR012677">
    <property type="entry name" value="Nucleotide-bd_a/b_plait_sf"/>
</dbReference>
<reference evidence="4 5" key="1">
    <citation type="journal article" date="2018" name="Front. Plant Sci.">
        <title>Red Clover (Trifolium pratense) and Zigzag Clover (T. medium) - A Picture of Genomic Similarities and Differences.</title>
        <authorList>
            <person name="Dluhosova J."/>
            <person name="Istvanek J."/>
            <person name="Nedelnik J."/>
            <person name="Repkova J."/>
        </authorList>
    </citation>
    <scope>NUCLEOTIDE SEQUENCE [LARGE SCALE GENOMIC DNA]</scope>
    <source>
        <strain evidence="5">cv. 10/8</strain>
        <tissue evidence="4">Leaf</tissue>
    </source>
</reference>
<comment type="caution">
    <text evidence="4">The sequence shown here is derived from an EMBL/GenBank/DDBJ whole genome shotgun (WGS) entry which is preliminary data.</text>
</comment>
<dbReference type="GO" id="GO:0003723">
    <property type="term" value="F:RNA binding"/>
    <property type="evidence" value="ECO:0007669"/>
    <property type="project" value="UniProtKB-UniRule"/>
</dbReference>
<accession>A0A392LW91</accession>